<comment type="catalytic activity">
    <reaction evidence="1">
        <text>4-amino-5-aminomethyl-2-methylpyrimidine + H2O = 4-amino-5-hydroxymethyl-2-methylpyrimidine + NH4(+)</text>
        <dbReference type="Rhea" id="RHEA:31799"/>
        <dbReference type="ChEBI" id="CHEBI:15377"/>
        <dbReference type="ChEBI" id="CHEBI:16892"/>
        <dbReference type="ChEBI" id="CHEBI:28938"/>
        <dbReference type="ChEBI" id="CHEBI:63416"/>
        <dbReference type="EC" id="3.5.99.2"/>
    </reaction>
</comment>
<evidence type="ECO:0000256" key="1">
    <source>
        <dbReference type="RuleBase" id="RU363093"/>
    </source>
</evidence>
<keyword evidence="1" id="KW-0378">Hydrolase</keyword>
<evidence type="ECO:0000259" key="2">
    <source>
        <dbReference type="Pfam" id="PF03070"/>
    </source>
</evidence>
<comment type="function">
    <text evidence="1">Catalyzes an amino-pyrimidine hydrolysis reaction at the C5' of the pyrimidine moiety of thiamine compounds, a reaction that is part of a thiamine salvage pathway.</text>
</comment>
<dbReference type="Pfam" id="PF03070">
    <property type="entry name" value="TENA_THI-4"/>
    <property type="match status" value="1"/>
</dbReference>
<dbReference type="UniPathway" id="UPA00060"/>
<dbReference type="HOGENOM" id="CLU_077537_1_0_5"/>
<dbReference type="AlphaFoldDB" id="J0R5U1"/>
<dbReference type="RefSeq" id="WP_008037958.1">
    <property type="nucleotide sequence ID" value="NZ_JH725147.1"/>
</dbReference>
<keyword evidence="4" id="KW-1185">Reference proteome</keyword>
<comment type="caution">
    <text evidence="3">The sequence shown here is derived from an EMBL/GenBank/DDBJ whole genome shotgun (WGS) entry which is preliminary data.</text>
</comment>
<dbReference type="PATRIC" id="fig|1094558.3.peg.437"/>
<dbReference type="PANTHER" id="PTHR43198:SF2">
    <property type="entry name" value="SI:CH1073-67J19.1-RELATED"/>
    <property type="match status" value="1"/>
</dbReference>
<gene>
    <name evidence="3" type="ORF">ME5_00396</name>
</gene>
<protein>
    <recommendedName>
        <fullName evidence="1">Aminopyrimidine aminohydrolase</fullName>
        <ecNumber evidence="1">3.5.99.2</ecNumber>
    </recommendedName>
</protein>
<dbReference type="InterPro" id="IPR004305">
    <property type="entry name" value="Thiaminase-2/PQQC"/>
</dbReference>
<evidence type="ECO:0000313" key="4">
    <source>
        <dbReference type="Proteomes" id="UP000008952"/>
    </source>
</evidence>
<dbReference type="EC" id="3.5.99.2" evidence="1"/>
<dbReference type="STRING" id="1094558.ME5_00396"/>
<sequence>MRPDFTSGLFGALRRDTGDIWDSYIHHPFVQQLATGKLNPQCFKRFLTQDYLFLIHFSRAYALLAAKSITLVDIKQALSGLKAIADELPLHVAYCAKWGLSEDEMEQEPEAQQTIAYTRYVLDVGHIGDRLDLMAALMPCVAGYAEIGLGLAASEQTVFDNNPYADWIYAYESEEYAQSVQLSIQYMNSLAEKDMSKAQYKRLRTIFNKATQLEIEFWQMGLDAENL</sequence>
<organism evidence="3 4">
    <name type="scientific">Bartonella tamiae Th239</name>
    <dbReference type="NCBI Taxonomy" id="1094558"/>
    <lineage>
        <taxon>Bacteria</taxon>
        <taxon>Pseudomonadati</taxon>
        <taxon>Pseudomonadota</taxon>
        <taxon>Alphaproteobacteria</taxon>
        <taxon>Hyphomicrobiales</taxon>
        <taxon>Bartonellaceae</taxon>
        <taxon>Bartonella</taxon>
    </lineage>
</organism>
<dbReference type="NCBIfam" id="TIGR04306">
    <property type="entry name" value="salvage_TenA"/>
    <property type="match status" value="1"/>
</dbReference>
<dbReference type="OrthoDB" id="34166at2"/>
<dbReference type="GO" id="GO:0050334">
    <property type="term" value="F:thiaminase activity"/>
    <property type="evidence" value="ECO:0007669"/>
    <property type="project" value="UniProtKB-EC"/>
</dbReference>
<dbReference type="InterPro" id="IPR050967">
    <property type="entry name" value="Thiamine_Salvage_TenA"/>
</dbReference>
<name>J0R5U1_9HYPH</name>
<feature type="domain" description="Thiaminase-2/PQQC" evidence="2">
    <location>
        <begin position="19"/>
        <end position="223"/>
    </location>
</feature>
<dbReference type="InterPro" id="IPR027574">
    <property type="entry name" value="Thiaminase_II"/>
</dbReference>
<dbReference type="InterPro" id="IPR016084">
    <property type="entry name" value="Haem_Oase-like_multi-hlx"/>
</dbReference>
<dbReference type="GO" id="GO:0005829">
    <property type="term" value="C:cytosol"/>
    <property type="evidence" value="ECO:0007669"/>
    <property type="project" value="TreeGrafter"/>
</dbReference>
<dbReference type="PANTHER" id="PTHR43198">
    <property type="entry name" value="BIFUNCTIONAL TH2 PROTEIN"/>
    <property type="match status" value="1"/>
</dbReference>
<dbReference type="Proteomes" id="UP000008952">
    <property type="component" value="Unassembled WGS sequence"/>
</dbReference>
<proteinExistence type="inferred from homology"/>
<dbReference type="Gene3D" id="1.20.910.10">
    <property type="entry name" value="Heme oxygenase-like"/>
    <property type="match status" value="1"/>
</dbReference>
<reference evidence="3 4" key="1">
    <citation type="submission" date="2012-03" db="EMBL/GenBank/DDBJ databases">
        <title>The Genome Sequence of Bartonella tamiae Th239.</title>
        <authorList>
            <consortium name="The Broad Institute Genome Sequencing Platform"/>
            <consortium name="The Broad Institute Genome Sequencing Center for Infectious Disease"/>
            <person name="Feldgarden M."/>
            <person name="Kirby J."/>
            <person name="Kosoy M."/>
            <person name="Birtles R."/>
            <person name="Probert W.S."/>
            <person name="Chiaraviglio L."/>
            <person name="Young S.K."/>
            <person name="Zeng Q."/>
            <person name="Gargeya S."/>
            <person name="Fitzgerald M."/>
            <person name="Haas B."/>
            <person name="Abouelleil A."/>
            <person name="Alvarado L."/>
            <person name="Arachchi H.M."/>
            <person name="Berlin A."/>
            <person name="Chapman S.B."/>
            <person name="Gearin G."/>
            <person name="Goldberg J."/>
            <person name="Griggs A."/>
            <person name="Gujja S."/>
            <person name="Hansen M."/>
            <person name="Heiman D."/>
            <person name="Howarth C."/>
            <person name="Larimer J."/>
            <person name="Lui A."/>
            <person name="MacDonald P.J.P."/>
            <person name="McCowen C."/>
            <person name="Montmayeur A."/>
            <person name="Murphy C."/>
            <person name="Neiman D."/>
            <person name="Pearson M."/>
            <person name="Priest M."/>
            <person name="Roberts A."/>
            <person name="Saif S."/>
            <person name="Shea T."/>
            <person name="Sisk P."/>
            <person name="Stolte C."/>
            <person name="Sykes S."/>
            <person name="Wortman J."/>
            <person name="Nusbaum C."/>
            <person name="Birren B."/>
        </authorList>
    </citation>
    <scope>NUCLEOTIDE SEQUENCE [LARGE SCALE GENOMIC DNA]</scope>
    <source>
        <strain evidence="3 4">Th239</strain>
    </source>
</reference>
<dbReference type="SUPFAM" id="SSF48613">
    <property type="entry name" value="Heme oxygenase-like"/>
    <property type="match status" value="1"/>
</dbReference>
<dbReference type="EMBL" id="AIMB01000003">
    <property type="protein sequence ID" value="EJF91064.1"/>
    <property type="molecule type" value="Genomic_DNA"/>
</dbReference>
<keyword evidence="1" id="KW-0784">Thiamine biosynthesis</keyword>
<dbReference type="eggNOG" id="COG0819">
    <property type="taxonomic scope" value="Bacteria"/>
</dbReference>
<dbReference type="CDD" id="cd19367">
    <property type="entry name" value="TenA_C_ScTHI20-like"/>
    <property type="match status" value="1"/>
</dbReference>
<comment type="pathway">
    <text evidence="1">Cofactor biosynthesis; thiamine diphosphate biosynthesis.</text>
</comment>
<comment type="catalytic activity">
    <reaction evidence="1">
        <text>thiamine + H2O = 5-(2-hydroxyethyl)-4-methylthiazole + 4-amino-5-hydroxymethyl-2-methylpyrimidine + H(+)</text>
        <dbReference type="Rhea" id="RHEA:17509"/>
        <dbReference type="ChEBI" id="CHEBI:15377"/>
        <dbReference type="ChEBI" id="CHEBI:15378"/>
        <dbReference type="ChEBI" id="CHEBI:16892"/>
        <dbReference type="ChEBI" id="CHEBI:17957"/>
        <dbReference type="ChEBI" id="CHEBI:18385"/>
        <dbReference type="EC" id="3.5.99.2"/>
    </reaction>
</comment>
<dbReference type="GO" id="GO:0009228">
    <property type="term" value="P:thiamine biosynthetic process"/>
    <property type="evidence" value="ECO:0007669"/>
    <property type="project" value="UniProtKB-KW"/>
</dbReference>
<evidence type="ECO:0000313" key="3">
    <source>
        <dbReference type="EMBL" id="EJF91064.1"/>
    </source>
</evidence>
<accession>J0R5U1</accession>
<comment type="similarity">
    <text evidence="1">Belongs to the TenA family.</text>
</comment>
<dbReference type="GO" id="GO:0009229">
    <property type="term" value="P:thiamine diphosphate biosynthetic process"/>
    <property type="evidence" value="ECO:0007669"/>
    <property type="project" value="UniProtKB-UniPathway"/>
</dbReference>